<keyword evidence="14" id="KW-1278">Translocase</keyword>
<keyword evidence="22" id="KW-1185">Reference proteome</keyword>
<dbReference type="Gene3D" id="2.70.150.10">
    <property type="entry name" value="Calcium-transporting ATPase, cytoplasmic transduction domain A"/>
    <property type="match status" value="1"/>
</dbReference>
<keyword evidence="16" id="KW-0406">Ion transport</keyword>
<dbReference type="EMBL" id="AZRV01000045">
    <property type="protein sequence ID" value="RKO61296.1"/>
    <property type="molecule type" value="Genomic_DNA"/>
</dbReference>
<dbReference type="GO" id="GO:0046872">
    <property type="term" value="F:metal ion binding"/>
    <property type="evidence" value="ECO:0007669"/>
    <property type="project" value="UniProtKB-KW"/>
</dbReference>
<dbReference type="PRINTS" id="PR00119">
    <property type="entry name" value="CATATPASE"/>
</dbReference>
<keyword evidence="4" id="KW-0813">Transport</keyword>
<dbReference type="SUPFAM" id="SSF56784">
    <property type="entry name" value="HAD-like"/>
    <property type="match status" value="1"/>
</dbReference>
<dbReference type="NCBIfam" id="TIGR01494">
    <property type="entry name" value="ATPase_P-type"/>
    <property type="match status" value="4"/>
</dbReference>
<keyword evidence="11" id="KW-0106">Calcium</keyword>
<keyword evidence="17 19" id="KW-0472">Membrane</keyword>
<dbReference type="FunFam" id="2.70.150.10:FF:000016">
    <property type="entry name" value="Calcium-transporting P-type ATPase putative"/>
    <property type="match status" value="1"/>
</dbReference>
<feature type="transmembrane region" description="Helical" evidence="19">
    <location>
        <begin position="672"/>
        <end position="694"/>
    </location>
</feature>
<evidence type="ECO:0000256" key="1">
    <source>
        <dbReference type="ARBA" id="ARBA00004651"/>
    </source>
</evidence>
<evidence type="ECO:0000259" key="20">
    <source>
        <dbReference type="SMART" id="SM00831"/>
    </source>
</evidence>
<evidence type="ECO:0000256" key="7">
    <source>
        <dbReference type="ARBA" id="ARBA00022568"/>
    </source>
</evidence>
<evidence type="ECO:0000256" key="5">
    <source>
        <dbReference type="ARBA" id="ARBA00022475"/>
    </source>
</evidence>
<evidence type="ECO:0000256" key="8">
    <source>
        <dbReference type="ARBA" id="ARBA00022692"/>
    </source>
</evidence>
<feature type="transmembrane region" description="Helical" evidence="19">
    <location>
        <begin position="274"/>
        <end position="300"/>
    </location>
</feature>
<dbReference type="Pfam" id="PF00690">
    <property type="entry name" value="Cation_ATPase_N"/>
    <property type="match status" value="1"/>
</dbReference>
<dbReference type="InterPro" id="IPR023298">
    <property type="entry name" value="ATPase_P-typ_TM_dom_sf"/>
</dbReference>
<keyword evidence="8 19" id="KW-0812">Transmembrane</keyword>
<evidence type="ECO:0000256" key="4">
    <source>
        <dbReference type="ARBA" id="ARBA00022448"/>
    </source>
</evidence>
<keyword evidence="9" id="KW-0479">Metal-binding</keyword>
<proteinExistence type="inferred from homology"/>
<dbReference type="InterPro" id="IPR018303">
    <property type="entry name" value="ATPase_P-typ_P_site"/>
</dbReference>
<feature type="transmembrane region" description="Helical" evidence="19">
    <location>
        <begin position="248"/>
        <end position="268"/>
    </location>
</feature>
<evidence type="ECO:0000256" key="16">
    <source>
        <dbReference type="ARBA" id="ARBA00023065"/>
    </source>
</evidence>
<dbReference type="GO" id="GO:0005524">
    <property type="term" value="F:ATP binding"/>
    <property type="evidence" value="ECO:0007669"/>
    <property type="project" value="UniProtKB-KW"/>
</dbReference>
<dbReference type="InterPro" id="IPR023214">
    <property type="entry name" value="HAD_sf"/>
</dbReference>
<dbReference type="InterPro" id="IPR008250">
    <property type="entry name" value="ATPase_P-typ_transduc_dom_A_sf"/>
</dbReference>
<protein>
    <recommendedName>
        <fullName evidence="3">P-type Ca(2+) transporter</fullName>
        <ecNumber evidence="3">7.2.2.10</ecNumber>
    </recommendedName>
</protein>
<dbReference type="CDD" id="cd02089">
    <property type="entry name" value="P-type_ATPase_Ca_prok"/>
    <property type="match status" value="1"/>
</dbReference>
<dbReference type="InterPro" id="IPR006408">
    <property type="entry name" value="P-type_ATPase_IIB"/>
</dbReference>
<dbReference type="InterPro" id="IPR036412">
    <property type="entry name" value="HAD-like_sf"/>
</dbReference>
<dbReference type="GO" id="GO:0140352">
    <property type="term" value="P:export from cell"/>
    <property type="evidence" value="ECO:0007669"/>
    <property type="project" value="UniProtKB-ARBA"/>
</dbReference>
<dbReference type="Proteomes" id="UP000286235">
    <property type="component" value="Unassembled WGS sequence"/>
</dbReference>
<dbReference type="InterPro" id="IPR004014">
    <property type="entry name" value="ATPase_P-typ_cation-transptr_N"/>
</dbReference>
<dbReference type="SUPFAM" id="SSF81660">
    <property type="entry name" value="Metal cation-transporting ATPase, ATP-binding domain N"/>
    <property type="match status" value="1"/>
</dbReference>
<sequence>MISLEKWHALSAEETVEKLKTDPEKGLSEREAEERLKTYGENRFAEQKKPTIWKMLWEQMNSLLIYILIAAAAISAVVGEISDAVIILLVILLNAVIGVVQESKAEKALEELKKMASPKAVVRRDGIVREIPSEEIVPGDIVLIDAGRFIPADLRLIETANLQIEESALTGESVAVEKDAAWRSDDEVPLGDQKNMAFMSTLSVYGRGTGVAVRTGMNTEIGKIAKMLGAEKKEETPLQKKLDHLGKVLGIGAIAICLIMFFIGFFQGRPPLEMFLIAVSLAVAAIPEGLVAIVTIVLAIGVQKMIKHHAIVRKLPAVETLGSVSVICSDKTGTLTQNKMTVTKVFTGEKYISAEELDPETDGQFLKAAMLCNDAQVSEKESSGDPTEIALVRLGLKHGLKKEALEKEYPRVFEIPFDSGRKMMTTMHEREGGYISFTKGALESVLPRITRIEKGGKTAAITEEDKEKILAVADQMSDEALRVLAVAKKTVNGMEEADGSLEEDLTFLGLAGMIDPPREEVKPSIEQCKKAGIRTVMITGDHRKTALAIARQLGIAQDEEETMTGQELDAASDTELREKVKSVRVFARVSPEHKVRIVSALKENGFITSMTGDGVNDAPSLKQADVGVAMGITGTDVAKGASDIILTDDNFATIVRAVEQGRNIYNNIKKSILFLLSCNLGEITALFFGILLGLPAPLTAVQILWVNLITDTLPAVALGMDPDDPDVMKEKPRDPKESIFAKGNGAYALLNGMLIGFITLFAFLEGLRYYSGADSLFAVDFARLSADTVTHAQTMAFITLSFAQLFHSFNLRSRKKSIWKVGPFSNRYLLGAFLIGAAIQCLLVYAPFFNRVFGIHVLSGADWLFILGVSVLPVVFNELAKAGKRIFS</sequence>
<dbReference type="PANTHER" id="PTHR42861">
    <property type="entry name" value="CALCIUM-TRANSPORTING ATPASE"/>
    <property type="match status" value="1"/>
</dbReference>
<dbReference type="EC" id="7.2.2.10" evidence="3"/>
<keyword evidence="21" id="KW-0378">Hydrolase</keyword>
<dbReference type="SFLD" id="SFLDS00003">
    <property type="entry name" value="Haloacid_Dehalogenase"/>
    <property type="match status" value="1"/>
</dbReference>
<feature type="transmembrane region" description="Helical" evidence="19">
    <location>
        <begin position="828"/>
        <end position="848"/>
    </location>
</feature>
<dbReference type="FunFam" id="3.40.50.1000:FF:000028">
    <property type="entry name" value="Calcium-transporting P-type ATPase, putative"/>
    <property type="match status" value="1"/>
</dbReference>
<feature type="transmembrane region" description="Helical" evidence="19">
    <location>
        <begin position="84"/>
        <end position="100"/>
    </location>
</feature>
<evidence type="ECO:0000256" key="19">
    <source>
        <dbReference type="SAM" id="Phobius"/>
    </source>
</evidence>
<comment type="caution">
    <text evidence="21">The sequence shown here is derived from an EMBL/GenBank/DDBJ whole genome shotgun (WGS) entry which is preliminary data.</text>
</comment>
<evidence type="ECO:0000256" key="15">
    <source>
        <dbReference type="ARBA" id="ARBA00022989"/>
    </source>
</evidence>
<keyword evidence="13" id="KW-0460">Magnesium</keyword>
<evidence type="ECO:0000256" key="3">
    <source>
        <dbReference type="ARBA" id="ARBA00012790"/>
    </source>
</evidence>
<dbReference type="Pfam" id="PF00122">
    <property type="entry name" value="E1-E2_ATPase"/>
    <property type="match status" value="1"/>
</dbReference>
<accession>A0A420VCP0</accession>
<comment type="catalytic activity">
    <reaction evidence="18">
        <text>Ca(2+)(in) + ATP + H2O = Ca(2+)(out) + ADP + phosphate + H(+)</text>
        <dbReference type="Rhea" id="RHEA:18105"/>
        <dbReference type="ChEBI" id="CHEBI:15377"/>
        <dbReference type="ChEBI" id="CHEBI:15378"/>
        <dbReference type="ChEBI" id="CHEBI:29108"/>
        <dbReference type="ChEBI" id="CHEBI:30616"/>
        <dbReference type="ChEBI" id="CHEBI:43474"/>
        <dbReference type="ChEBI" id="CHEBI:456216"/>
        <dbReference type="EC" id="7.2.2.10"/>
    </reaction>
</comment>
<dbReference type="Pfam" id="PF13246">
    <property type="entry name" value="Cation_ATPase"/>
    <property type="match status" value="1"/>
</dbReference>
<gene>
    <name evidence="21" type="ORF">Cdeb_01611</name>
</gene>
<dbReference type="SFLD" id="SFLDF00027">
    <property type="entry name" value="p-type_atpase"/>
    <property type="match status" value="1"/>
</dbReference>
<dbReference type="FunFam" id="1.20.1110.10:FF:000065">
    <property type="entry name" value="Sarcoplasmic/endoplasmic reticulum calcium ATPase 1"/>
    <property type="match status" value="1"/>
</dbReference>
<dbReference type="InterPro" id="IPR023299">
    <property type="entry name" value="ATPase_P-typ_cyto_dom_N"/>
</dbReference>
<dbReference type="GO" id="GO:0005886">
    <property type="term" value="C:plasma membrane"/>
    <property type="evidence" value="ECO:0007669"/>
    <property type="project" value="UniProtKB-SubCell"/>
</dbReference>
<evidence type="ECO:0000313" key="22">
    <source>
        <dbReference type="Proteomes" id="UP000286235"/>
    </source>
</evidence>
<reference evidence="21 22" key="1">
    <citation type="submission" date="2013-12" db="EMBL/GenBank/DDBJ databases">
        <title>Genome and proteome characterization of Caldibacillus debilis GB1 derived from a cellulolytic aero-tolerant co-culture.</title>
        <authorList>
            <person name="Wushke S.T."/>
            <person name="Zhang X."/>
            <person name="Fristensky B."/>
            <person name="Wilkins J.A."/>
            <person name="Levin D.B."/>
            <person name="Sparling R."/>
        </authorList>
    </citation>
    <scope>NUCLEOTIDE SEQUENCE [LARGE SCALE GENOMIC DNA]</scope>
    <source>
        <strain evidence="21 22">GB1</strain>
    </source>
</reference>
<evidence type="ECO:0000256" key="10">
    <source>
        <dbReference type="ARBA" id="ARBA00022741"/>
    </source>
</evidence>
<keyword evidence="5" id="KW-1003">Cell membrane</keyword>
<evidence type="ECO:0000256" key="12">
    <source>
        <dbReference type="ARBA" id="ARBA00022840"/>
    </source>
</evidence>
<dbReference type="SMART" id="SM00831">
    <property type="entry name" value="Cation_ATPase_N"/>
    <property type="match status" value="1"/>
</dbReference>
<keyword evidence="6" id="KW-0597">Phosphoprotein</keyword>
<dbReference type="GO" id="GO:0005388">
    <property type="term" value="F:P-type calcium transporter activity"/>
    <property type="evidence" value="ECO:0007669"/>
    <property type="project" value="UniProtKB-EC"/>
</dbReference>
<evidence type="ECO:0000256" key="17">
    <source>
        <dbReference type="ARBA" id="ARBA00023136"/>
    </source>
</evidence>
<evidence type="ECO:0000256" key="13">
    <source>
        <dbReference type="ARBA" id="ARBA00022842"/>
    </source>
</evidence>
<dbReference type="InterPro" id="IPR006068">
    <property type="entry name" value="ATPase_P-typ_cation-transptr_C"/>
</dbReference>
<dbReference type="FunFam" id="3.40.50.1000:FF:000001">
    <property type="entry name" value="Phospholipid-transporting ATPase IC"/>
    <property type="match status" value="1"/>
</dbReference>
<dbReference type="InterPro" id="IPR044492">
    <property type="entry name" value="P_typ_ATPase_HD_dom"/>
</dbReference>
<dbReference type="SUPFAM" id="SSF81665">
    <property type="entry name" value="Calcium ATPase, transmembrane domain M"/>
    <property type="match status" value="1"/>
</dbReference>
<feature type="transmembrane region" description="Helical" evidence="19">
    <location>
        <begin position="60"/>
        <end position="78"/>
    </location>
</feature>
<evidence type="ECO:0000256" key="9">
    <source>
        <dbReference type="ARBA" id="ARBA00022723"/>
    </source>
</evidence>
<dbReference type="GO" id="GO:0016887">
    <property type="term" value="F:ATP hydrolysis activity"/>
    <property type="evidence" value="ECO:0007669"/>
    <property type="project" value="InterPro"/>
</dbReference>
<dbReference type="SFLD" id="SFLDG00002">
    <property type="entry name" value="C1.7:_P-type_atpase_like"/>
    <property type="match status" value="1"/>
</dbReference>
<feature type="transmembrane region" description="Helical" evidence="19">
    <location>
        <begin position="739"/>
        <end position="764"/>
    </location>
</feature>
<evidence type="ECO:0000256" key="14">
    <source>
        <dbReference type="ARBA" id="ARBA00022967"/>
    </source>
</evidence>
<evidence type="ECO:0000256" key="11">
    <source>
        <dbReference type="ARBA" id="ARBA00022837"/>
    </source>
</evidence>
<dbReference type="Pfam" id="PF00689">
    <property type="entry name" value="Cation_ATPase_C"/>
    <property type="match status" value="1"/>
</dbReference>
<comment type="subcellular location">
    <subcellularLocation>
        <location evidence="1">Cell membrane</location>
        <topology evidence="1">Multi-pass membrane protein</topology>
    </subcellularLocation>
</comment>
<feature type="transmembrane region" description="Helical" evidence="19">
    <location>
        <begin position="700"/>
        <end position="718"/>
    </location>
</feature>
<dbReference type="Gene3D" id="3.40.1110.10">
    <property type="entry name" value="Calcium-transporting ATPase, cytoplasmic domain N"/>
    <property type="match status" value="1"/>
</dbReference>
<dbReference type="Gene3D" id="3.40.50.1000">
    <property type="entry name" value="HAD superfamily/HAD-like"/>
    <property type="match status" value="1"/>
</dbReference>
<keyword evidence="12" id="KW-0067">ATP-binding</keyword>
<evidence type="ECO:0000256" key="18">
    <source>
        <dbReference type="ARBA" id="ARBA00048694"/>
    </source>
</evidence>
<feature type="transmembrane region" description="Helical" evidence="19">
    <location>
        <begin position="784"/>
        <end position="807"/>
    </location>
</feature>
<dbReference type="SUPFAM" id="SSF81653">
    <property type="entry name" value="Calcium ATPase, transduction domain A"/>
    <property type="match status" value="1"/>
</dbReference>
<keyword evidence="15 19" id="KW-1133">Transmembrane helix</keyword>
<keyword evidence="7" id="KW-0109">Calcium transport</keyword>
<dbReference type="AlphaFoldDB" id="A0A420VCP0"/>
<dbReference type="PRINTS" id="PR00120">
    <property type="entry name" value="HATPASE"/>
</dbReference>
<feature type="domain" description="Cation-transporting P-type ATPase N-terminal" evidence="20">
    <location>
        <begin position="6"/>
        <end position="80"/>
    </location>
</feature>
<evidence type="ECO:0000256" key="6">
    <source>
        <dbReference type="ARBA" id="ARBA00022553"/>
    </source>
</evidence>
<evidence type="ECO:0000313" key="21">
    <source>
        <dbReference type="EMBL" id="RKO61296.1"/>
    </source>
</evidence>
<dbReference type="NCBIfam" id="TIGR01517">
    <property type="entry name" value="ATPase-IIB_Ca"/>
    <property type="match status" value="1"/>
</dbReference>
<organism evidence="21 22">
    <name type="scientific">Caldibacillus debilis GB1</name>
    <dbReference type="NCBI Taxonomy" id="1339248"/>
    <lineage>
        <taxon>Bacteria</taxon>
        <taxon>Bacillati</taxon>
        <taxon>Bacillota</taxon>
        <taxon>Bacilli</taxon>
        <taxon>Bacillales</taxon>
        <taxon>Bacillaceae</taxon>
        <taxon>Caldibacillus</taxon>
    </lineage>
</organism>
<feature type="transmembrane region" description="Helical" evidence="19">
    <location>
        <begin position="854"/>
        <end position="876"/>
    </location>
</feature>
<name>A0A420VCP0_9BACI</name>
<dbReference type="PROSITE" id="PS00154">
    <property type="entry name" value="ATPASE_E1_E2"/>
    <property type="match status" value="1"/>
</dbReference>
<comment type="similarity">
    <text evidence="2">Belongs to the cation transport ATPase (P-type) (TC 3.A.3) family. Type IIA subfamily.</text>
</comment>
<keyword evidence="10" id="KW-0547">Nucleotide-binding</keyword>
<evidence type="ECO:0000256" key="2">
    <source>
        <dbReference type="ARBA" id="ARBA00005675"/>
    </source>
</evidence>
<dbReference type="InterPro" id="IPR059000">
    <property type="entry name" value="ATPase_P-type_domA"/>
</dbReference>
<dbReference type="Gene3D" id="1.20.1110.10">
    <property type="entry name" value="Calcium-transporting ATPase, transmembrane domain"/>
    <property type="match status" value="1"/>
</dbReference>
<dbReference type="InterPro" id="IPR001757">
    <property type="entry name" value="P_typ_ATPase"/>
</dbReference>